<evidence type="ECO:0000256" key="4">
    <source>
        <dbReference type="ARBA" id="ARBA00023163"/>
    </source>
</evidence>
<dbReference type="GO" id="GO:0005634">
    <property type="term" value="C:nucleus"/>
    <property type="evidence" value="ECO:0007669"/>
    <property type="project" value="UniProtKB-SubCell"/>
</dbReference>
<dbReference type="AlphaFoldDB" id="A0AAV5UD13"/>
<evidence type="ECO:0000256" key="3">
    <source>
        <dbReference type="ARBA" id="ARBA00023125"/>
    </source>
</evidence>
<dbReference type="InterPro" id="IPR036390">
    <property type="entry name" value="WH_DNA-bd_sf"/>
</dbReference>
<dbReference type="GO" id="GO:0003700">
    <property type="term" value="F:DNA-binding transcription factor activity"/>
    <property type="evidence" value="ECO:0007669"/>
    <property type="project" value="InterPro"/>
</dbReference>
<evidence type="ECO:0000313" key="9">
    <source>
        <dbReference type="Proteomes" id="UP001432027"/>
    </source>
</evidence>
<keyword evidence="3 6" id="KW-0238">DNA-binding</keyword>
<dbReference type="InterPro" id="IPR036388">
    <property type="entry name" value="WH-like_DNA-bd_sf"/>
</dbReference>
<evidence type="ECO:0000256" key="5">
    <source>
        <dbReference type="ARBA" id="ARBA00023242"/>
    </source>
</evidence>
<keyword evidence="4" id="KW-0804">Transcription</keyword>
<dbReference type="GO" id="GO:0000987">
    <property type="term" value="F:cis-regulatory region sequence-specific DNA binding"/>
    <property type="evidence" value="ECO:0007669"/>
    <property type="project" value="TreeGrafter"/>
</dbReference>
<feature type="non-terminal residue" evidence="8">
    <location>
        <position position="1"/>
    </location>
</feature>
<dbReference type="SUPFAM" id="SSF46785">
    <property type="entry name" value="Winged helix' DNA-binding domain"/>
    <property type="match status" value="1"/>
</dbReference>
<name>A0AAV5UD13_9BILA</name>
<dbReference type="PROSITE" id="PS00658">
    <property type="entry name" value="FORK_HEAD_2"/>
    <property type="match status" value="1"/>
</dbReference>
<keyword evidence="9" id="KW-1185">Reference proteome</keyword>
<dbReference type="Gene3D" id="1.10.10.10">
    <property type="entry name" value="Winged helix-like DNA-binding domain superfamily/Winged helix DNA-binding domain"/>
    <property type="match status" value="1"/>
</dbReference>
<feature type="DNA-binding region" description="Fork-head" evidence="6">
    <location>
        <begin position="1"/>
        <end position="74"/>
    </location>
</feature>
<evidence type="ECO:0000313" key="8">
    <source>
        <dbReference type="EMBL" id="GMT04533.1"/>
    </source>
</evidence>
<dbReference type="Proteomes" id="UP001432027">
    <property type="component" value="Unassembled WGS sequence"/>
</dbReference>
<dbReference type="PANTHER" id="PTHR13962">
    <property type="entry name" value="FORKHEAD BOX PROTEIN N3-LIKE PROTEIN-RELATED"/>
    <property type="match status" value="1"/>
</dbReference>
<feature type="domain" description="Fork-head" evidence="7">
    <location>
        <begin position="1"/>
        <end position="74"/>
    </location>
</feature>
<proteinExistence type="predicted"/>
<dbReference type="PANTHER" id="PTHR13962:SF17">
    <property type="entry name" value="FORKHEAD BOX PROTEIN N4"/>
    <property type="match status" value="1"/>
</dbReference>
<keyword evidence="2" id="KW-0805">Transcription regulation</keyword>
<comment type="caution">
    <text evidence="8">The sequence shown here is derived from an EMBL/GenBank/DDBJ whole genome shotgun (WGS) entry which is preliminary data.</text>
</comment>
<comment type="subcellular location">
    <subcellularLocation>
        <location evidence="1 6">Nucleus</location>
    </subcellularLocation>
</comment>
<gene>
    <name evidence="8" type="ORF">PENTCL1PPCAC_26707</name>
</gene>
<keyword evidence="5 6" id="KW-0539">Nucleus</keyword>
<reference evidence="8" key="1">
    <citation type="submission" date="2023-10" db="EMBL/GenBank/DDBJ databases">
        <title>Genome assembly of Pristionchus species.</title>
        <authorList>
            <person name="Yoshida K."/>
            <person name="Sommer R.J."/>
        </authorList>
    </citation>
    <scope>NUCLEOTIDE SEQUENCE</scope>
    <source>
        <strain evidence="8">RS0144</strain>
    </source>
</reference>
<dbReference type="InterPro" id="IPR030456">
    <property type="entry name" value="TF_fork_head_CS_2"/>
</dbReference>
<evidence type="ECO:0000256" key="1">
    <source>
        <dbReference type="ARBA" id="ARBA00004123"/>
    </source>
</evidence>
<dbReference type="PROSITE" id="PS50039">
    <property type="entry name" value="FORK_HEAD_3"/>
    <property type="match status" value="1"/>
</dbReference>
<evidence type="ECO:0000259" key="7">
    <source>
        <dbReference type="PROSITE" id="PS50039"/>
    </source>
</evidence>
<dbReference type="SMART" id="SM00339">
    <property type="entry name" value="FH"/>
    <property type="match status" value="1"/>
</dbReference>
<dbReference type="Pfam" id="PF00250">
    <property type="entry name" value="Forkhead"/>
    <property type="match status" value="1"/>
</dbReference>
<dbReference type="EMBL" id="BTSX01000006">
    <property type="protein sequence ID" value="GMT04533.1"/>
    <property type="molecule type" value="Genomic_DNA"/>
</dbReference>
<protein>
    <recommendedName>
        <fullName evidence="7">Fork-head domain-containing protein</fullName>
    </recommendedName>
</protein>
<accession>A0AAV5UD13</accession>
<organism evidence="8 9">
    <name type="scientific">Pristionchus entomophagus</name>
    <dbReference type="NCBI Taxonomy" id="358040"/>
    <lineage>
        <taxon>Eukaryota</taxon>
        <taxon>Metazoa</taxon>
        <taxon>Ecdysozoa</taxon>
        <taxon>Nematoda</taxon>
        <taxon>Chromadorea</taxon>
        <taxon>Rhabditida</taxon>
        <taxon>Rhabditina</taxon>
        <taxon>Diplogasteromorpha</taxon>
        <taxon>Diplogasteroidea</taxon>
        <taxon>Neodiplogasteridae</taxon>
        <taxon>Pristionchus</taxon>
    </lineage>
</organism>
<dbReference type="InterPro" id="IPR047119">
    <property type="entry name" value="FOXN2/3-like"/>
</dbReference>
<evidence type="ECO:0000256" key="6">
    <source>
        <dbReference type="PROSITE-ProRule" id="PRU00089"/>
    </source>
</evidence>
<dbReference type="InterPro" id="IPR001766">
    <property type="entry name" value="Fork_head_dom"/>
</dbReference>
<evidence type="ECO:0000256" key="2">
    <source>
        <dbReference type="ARBA" id="ARBA00023015"/>
    </source>
</evidence>
<sequence>SEIYNNICDRFPYYLNAPHGWKNSIRHALCFSKNFQKIEMRNMESNGRTSCLWSILPERQSKVNRDLAKWRAKASAEEVEAFETDMVDQNSSFSRDFSLNDH</sequence>